<accession>A0ABW4VKT6</accession>
<evidence type="ECO:0000313" key="3">
    <source>
        <dbReference type="Proteomes" id="UP001597361"/>
    </source>
</evidence>
<proteinExistence type="predicted"/>
<sequence>MRRNLQCLLLVLWFSVLMANAQTGIGTTVPDASSVLDVVSTDKGILYPRMTTAQRLAIPDPAEGLQVYDLDFHCLMLYADGRWDCFPRQEVLTSQMVGIVRFDAIPNAGSVATSGGKTILYNPNGIITDGANSQRLRVTRPGKYEITLHSRIHKPSDPGVTWQSIGLYSESDPENFVEGFIDIPFSYPGDNNTMAKGIIDISNGEEFVFRYTRQATTISHGVYNPFVIIKVIE</sequence>
<keyword evidence="1" id="KW-0732">Signal</keyword>
<evidence type="ECO:0000256" key="1">
    <source>
        <dbReference type="SAM" id="SignalP"/>
    </source>
</evidence>
<dbReference type="EMBL" id="JBHUHR010000031">
    <property type="protein sequence ID" value="MFD2035312.1"/>
    <property type="molecule type" value="Genomic_DNA"/>
</dbReference>
<keyword evidence="3" id="KW-1185">Reference proteome</keyword>
<name>A0ABW4VKT6_9BACT</name>
<feature type="signal peptide" evidence="1">
    <location>
        <begin position="1"/>
        <end position="21"/>
    </location>
</feature>
<protein>
    <submittedName>
        <fullName evidence="2">Uncharacterized protein</fullName>
    </submittedName>
</protein>
<reference evidence="3" key="1">
    <citation type="journal article" date="2019" name="Int. J. Syst. Evol. Microbiol.">
        <title>The Global Catalogue of Microorganisms (GCM) 10K type strain sequencing project: providing services to taxonomists for standard genome sequencing and annotation.</title>
        <authorList>
            <consortium name="The Broad Institute Genomics Platform"/>
            <consortium name="The Broad Institute Genome Sequencing Center for Infectious Disease"/>
            <person name="Wu L."/>
            <person name="Ma J."/>
        </authorList>
    </citation>
    <scope>NUCLEOTIDE SEQUENCE [LARGE SCALE GENOMIC DNA]</scope>
    <source>
        <strain evidence="3">CGMCC 1.15180</strain>
    </source>
</reference>
<gene>
    <name evidence="2" type="ORF">ACFSKL_10945</name>
</gene>
<dbReference type="Proteomes" id="UP001597361">
    <property type="component" value="Unassembled WGS sequence"/>
</dbReference>
<organism evidence="2 3">
    <name type="scientific">Belliella marina</name>
    <dbReference type="NCBI Taxonomy" id="1644146"/>
    <lineage>
        <taxon>Bacteria</taxon>
        <taxon>Pseudomonadati</taxon>
        <taxon>Bacteroidota</taxon>
        <taxon>Cytophagia</taxon>
        <taxon>Cytophagales</taxon>
        <taxon>Cyclobacteriaceae</taxon>
        <taxon>Belliella</taxon>
    </lineage>
</organism>
<comment type="caution">
    <text evidence="2">The sequence shown here is derived from an EMBL/GenBank/DDBJ whole genome shotgun (WGS) entry which is preliminary data.</text>
</comment>
<feature type="chain" id="PRO_5046126235" evidence="1">
    <location>
        <begin position="22"/>
        <end position="233"/>
    </location>
</feature>
<evidence type="ECO:0000313" key="2">
    <source>
        <dbReference type="EMBL" id="MFD2035312.1"/>
    </source>
</evidence>
<dbReference type="RefSeq" id="WP_376886198.1">
    <property type="nucleotide sequence ID" value="NZ_JBHUHR010000031.1"/>
</dbReference>